<dbReference type="PANTHER" id="PTHR30483">
    <property type="entry name" value="LEUCINE-SPECIFIC-BINDING PROTEIN"/>
    <property type="match status" value="1"/>
</dbReference>
<keyword evidence="3" id="KW-0029">Amino-acid transport</keyword>
<keyword evidence="3" id="KW-0813">Transport</keyword>
<gene>
    <name evidence="6" type="ORF">EDC65_4819</name>
</gene>
<evidence type="ECO:0000256" key="3">
    <source>
        <dbReference type="ARBA" id="ARBA00022970"/>
    </source>
</evidence>
<dbReference type="InterPro" id="IPR028081">
    <property type="entry name" value="Leu-bd"/>
</dbReference>
<evidence type="ECO:0000256" key="2">
    <source>
        <dbReference type="ARBA" id="ARBA00022729"/>
    </source>
</evidence>
<protein>
    <submittedName>
        <fullName evidence="6">Amino acid/amide ABC transporter substrate-binding protein (HAAT family)</fullName>
    </submittedName>
</protein>
<comment type="caution">
    <text evidence="6">The sequence shown here is derived from an EMBL/GenBank/DDBJ whole genome shotgun (WGS) entry which is preliminary data.</text>
</comment>
<accession>A0A3N1KYK6</accession>
<evidence type="ECO:0000256" key="4">
    <source>
        <dbReference type="SAM" id="SignalP"/>
    </source>
</evidence>
<proteinExistence type="inferred from homology"/>
<comment type="similarity">
    <text evidence="1">Belongs to the leucine-binding protein family.</text>
</comment>
<evidence type="ECO:0000256" key="1">
    <source>
        <dbReference type="ARBA" id="ARBA00010062"/>
    </source>
</evidence>
<dbReference type="GO" id="GO:0006865">
    <property type="term" value="P:amino acid transport"/>
    <property type="evidence" value="ECO:0007669"/>
    <property type="project" value="UniProtKB-KW"/>
</dbReference>
<dbReference type="EMBL" id="RJKX01000017">
    <property type="protein sequence ID" value="ROP83286.1"/>
    <property type="molecule type" value="Genomic_DNA"/>
</dbReference>
<organism evidence="6 7">
    <name type="scientific">Stella humosa</name>
    <dbReference type="NCBI Taxonomy" id="94"/>
    <lineage>
        <taxon>Bacteria</taxon>
        <taxon>Pseudomonadati</taxon>
        <taxon>Pseudomonadota</taxon>
        <taxon>Alphaproteobacteria</taxon>
        <taxon>Rhodospirillales</taxon>
        <taxon>Stellaceae</taxon>
        <taxon>Stella</taxon>
    </lineage>
</organism>
<dbReference type="RefSeq" id="WP_123694391.1">
    <property type="nucleotide sequence ID" value="NZ_AP019700.1"/>
</dbReference>
<evidence type="ECO:0000313" key="6">
    <source>
        <dbReference type="EMBL" id="ROP83286.1"/>
    </source>
</evidence>
<evidence type="ECO:0000313" key="7">
    <source>
        <dbReference type="Proteomes" id="UP000278222"/>
    </source>
</evidence>
<dbReference type="Pfam" id="PF13458">
    <property type="entry name" value="Peripla_BP_6"/>
    <property type="match status" value="1"/>
</dbReference>
<keyword evidence="7" id="KW-1185">Reference proteome</keyword>
<reference evidence="6 7" key="1">
    <citation type="submission" date="2018-11" db="EMBL/GenBank/DDBJ databases">
        <title>Genomic Encyclopedia of Type Strains, Phase IV (KMG-IV): sequencing the most valuable type-strain genomes for metagenomic binning, comparative biology and taxonomic classification.</title>
        <authorList>
            <person name="Goeker M."/>
        </authorList>
    </citation>
    <scope>NUCLEOTIDE SEQUENCE [LARGE SCALE GENOMIC DNA]</scope>
    <source>
        <strain evidence="6 7">DSM 5900</strain>
    </source>
</reference>
<dbReference type="SUPFAM" id="SSF53822">
    <property type="entry name" value="Periplasmic binding protein-like I"/>
    <property type="match status" value="1"/>
</dbReference>
<dbReference type="InterPro" id="IPR051010">
    <property type="entry name" value="BCAA_transport"/>
</dbReference>
<feature type="signal peptide" evidence="4">
    <location>
        <begin position="1"/>
        <end position="22"/>
    </location>
</feature>
<dbReference type="Gene3D" id="3.40.50.2300">
    <property type="match status" value="2"/>
</dbReference>
<evidence type="ECO:0000259" key="5">
    <source>
        <dbReference type="Pfam" id="PF13458"/>
    </source>
</evidence>
<name>A0A3N1KYK6_9PROT</name>
<dbReference type="Proteomes" id="UP000278222">
    <property type="component" value="Unassembled WGS sequence"/>
</dbReference>
<sequence length="394" mass="42379">MKRFQAAALAATLLAVAAPASAQAPIRIGLVLPYSAGPFVAIANEITDSMALALEETGYMVAGRKIELVREDTAHKPDVAQAKAKKLVFEDKVDMLVGPVASAELTALFDFAHQAKVPLVIPNAGDNEVTGEKCSPWVLRTSFSNDQIVRDMGRWMAAKGFKKVALLAFDYKAGHQLMGGFKKPFVEAGGTIVTEQYPPFGRLSDFGPWLGRIRDAKPDAIFSFFAGPPATLLVQQFQEFGLDREMKLTGAGWLVSPLNLPSQGKAAAGVIGALNYVPAIDNPVNKSYQERFQAKFKRVGSEFGAQGYDTAKLIHAALAQAGGKTDDKAGLVKAMHAVKIEGTRGPLRIDPKTNNVVQDIYVFETEMQGDAVGYKVLDRIRDVQDPPNGCTLGG</sequence>
<feature type="domain" description="Leucine-binding protein" evidence="5">
    <location>
        <begin position="25"/>
        <end position="366"/>
    </location>
</feature>
<dbReference type="OrthoDB" id="6083760at2"/>
<dbReference type="AlphaFoldDB" id="A0A3N1KYK6"/>
<dbReference type="PANTHER" id="PTHR30483:SF6">
    <property type="entry name" value="PERIPLASMIC BINDING PROTEIN OF ABC TRANSPORTER FOR NATURAL AMINO ACIDS"/>
    <property type="match status" value="1"/>
</dbReference>
<keyword evidence="2 4" id="KW-0732">Signal</keyword>
<feature type="chain" id="PRO_5018171400" evidence="4">
    <location>
        <begin position="23"/>
        <end position="394"/>
    </location>
</feature>
<dbReference type="InterPro" id="IPR028082">
    <property type="entry name" value="Peripla_BP_I"/>
</dbReference>
<dbReference type="CDD" id="cd20014">
    <property type="entry name" value="PBP1_RPA0668_benzoate-like"/>
    <property type="match status" value="1"/>
</dbReference>